<feature type="region of interest" description="Disordered" evidence="1">
    <location>
        <begin position="101"/>
        <end position="174"/>
    </location>
</feature>
<sequence>MNKFALDTPRPNVAKPPLGESATAGNRGRKRAQQLPTTAHKRVGRPSKRARTDTSCGPPLHTPPKPAVEEDLQQANAENTAENIAETVISSSDTTGLLSTVSHQSTQPVQEKSIQQANAENTTEKPSDNRAPSTKNTAQLSKIPQEELQQANAENTAENTTENTAEKPSGNKATIVRNTAQLSKIPRHMLSTVPHQIITQQAENTTATWPVIPTTLRSKRRNYNRQMRRTLRRNQAATRPPSSRTRLSSPRSHVICSPRFHIKSSLSKRRTPLQLGRSTSNHHSASGEHHCNLACHPHYIEEQEEELQQANAENTAEKPSGNKATIVKNTAQLSKIPRHMLSTVPHQIITQQAENTTATWPVIPTALIWYITAMTSQEEDLLRRSQSIRPLQEEYRTMHIWTN</sequence>
<protein>
    <submittedName>
        <fullName evidence="2">Uncharacterized protein</fullName>
    </submittedName>
</protein>
<name>A0A8H6G411_9LECA</name>
<comment type="caution">
    <text evidence="2">The sequence shown here is derived from an EMBL/GenBank/DDBJ whole genome shotgun (WGS) entry which is preliminary data.</text>
</comment>
<feature type="region of interest" description="Disordered" evidence="1">
    <location>
        <begin position="1"/>
        <end position="75"/>
    </location>
</feature>
<feature type="compositionally biased region" description="Polar residues" evidence="1">
    <location>
        <begin position="101"/>
        <end position="121"/>
    </location>
</feature>
<dbReference type="Proteomes" id="UP000578531">
    <property type="component" value="Unassembled WGS sequence"/>
</dbReference>
<evidence type="ECO:0000313" key="2">
    <source>
        <dbReference type="EMBL" id="KAF6240199.1"/>
    </source>
</evidence>
<evidence type="ECO:0000256" key="1">
    <source>
        <dbReference type="SAM" id="MobiDB-lite"/>
    </source>
</evidence>
<dbReference type="EMBL" id="JACCJC010000004">
    <property type="protein sequence ID" value="KAF6240199.1"/>
    <property type="molecule type" value="Genomic_DNA"/>
</dbReference>
<feature type="region of interest" description="Disordered" evidence="1">
    <location>
        <begin position="266"/>
        <end position="289"/>
    </location>
</feature>
<dbReference type="GeneID" id="59283483"/>
<feature type="compositionally biased region" description="Polar residues" evidence="1">
    <location>
        <begin position="130"/>
        <end position="150"/>
    </location>
</feature>
<evidence type="ECO:0000313" key="3">
    <source>
        <dbReference type="Proteomes" id="UP000578531"/>
    </source>
</evidence>
<feature type="region of interest" description="Disordered" evidence="1">
    <location>
        <begin position="229"/>
        <end position="254"/>
    </location>
</feature>
<gene>
    <name evidence="2" type="ORF">HO173_001809</name>
</gene>
<reference evidence="2 3" key="1">
    <citation type="journal article" date="2020" name="Genomics">
        <title>Complete, high-quality genomes from long-read metagenomic sequencing of two wolf lichen thalli reveals enigmatic genome architecture.</title>
        <authorList>
            <person name="McKenzie S.K."/>
            <person name="Walston R.F."/>
            <person name="Allen J.L."/>
        </authorList>
    </citation>
    <scope>NUCLEOTIDE SEQUENCE [LARGE SCALE GENOMIC DNA]</scope>
    <source>
        <strain evidence="2">WasteWater2</strain>
    </source>
</reference>
<feature type="compositionally biased region" description="Low complexity" evidence="1">
    <location>
        <begin position="151"/>
        <end position="163"/>
    </location>
</feature>
<keyword evidence="3" id="KW-1185">Reference proteome</keyword>
<accession>A0A8H6G411</accession>
<dbReference type="AlphaFoldDB" id="A0A8H6G411"/>
<feature type="compositionally biased region" description="Low complexity" evidence="1">
    <location>
        <begin position="238"/>
        <end position="252"/>
    </location>
</feature>
<organism evidence="2 3">
    <name type="scientific">Letharia columbiana</name>
    <dbReference type="NCBI Taxonomy" id="112416"/>
    <lineage>
        <taxon>Eukaryota</taxon>
        <taxon>Fungi</taxon>
        <taxon>Dikarya</taxon>
        <taxon>Ascomycota</taxon>
        <taxon>Pezizomycotina</taxon>
        <taxon>Lecanoromycetes</taxon>
        <taxon>OSLEUM clade</taxon>
        <taxon>Lecanoromycetidae</taxon>
        <taxon>Lecanorales</taxon>
        <taxon>Lecanorineae</taxon>
        <taxon>Parmeliaceae</taxon>
        <taxon>Letharia</taxon>
    </lineage>
</organism>
<proteinExistence type="predicted"/>
<dbReference type="RefSeq" id="XP_037169468.1">
    <property type="nucleotide sequence ID" value="XM_037303746.1"/>
</dbReference>
<feature type="compositionally biased region" description="Basic residues" evidence="1">
    <location>
        <begin position="39"/>
        <end position="49"/>
    </location>
</feature>